<dbReference type="GO" id="GO:0080120">
    <property type="term" value="P:CAAX-box protein maturation"/>
    <property type="evidence" value="ECO:0007669"/>
    <property type="project" value="UniProtKB-ARBA"/>
</dbReference>
<keyword evidence="1" id="KW-1133">Transmembrane helix</keyword>
<dbReference type="InterPro" id="IPR015837">
    <property type="entry name" value="UCP026622_CAAX_protease"/>
</dbReference>
<feature type="transmembrane region" description="Helical" evidence="1">
    <location>
        <begin position="82"/>
        <end position="103"/>
    </location>
</feature>
<dbReference type="AlphaFoldDB" id="A0A1I5IMG8"/>
<feature type="transmembrane region" description="Helical" evidence="1">
    <location>
        <begin position="190"/>
        <end position="210"/>
    </location>
</feature>
<dbReference type="EMBL" id="FOWE01000016">
    <property type="protein sequence ID" value="SFO61652.1"/>
    <property type="molecule type" value="Genomic_DNA"/>
</dbReference>
<feature type="domain" description="CAAX prenyl protease 2/Lysostaphin resistance protein A-like" evidence="2">
    <location>
        <begin position="125"/>
        <end position="229"/>
    </location>
</feature>
<organism evidence="3 4">
    <name type="scientific">Geodermatophilus obscurus</name>
    <dbReference type="NCBI Taxonomy" id="1861"/>
    <lineage>
        <taxon>Bacteria</taxon>
        <taxon>Bacillati</taxon>
        <taxon>Actinomycetota</taxon>
        <taxon>Actinomycetes</taxon>
        <taxon>Geodermatophilales</taxon>
        <taxon>Geodermatophilaceae</taxon>
        <taxon>Geodermatophilus</taxon>
    </lineage>
</organism>
<dbReference type="Pfam" id="PF02517">
    <property type="entry name" value="Rce1-like"/>
    <property type="match status" value="1"/>
</dbReference>
<evidence type="ECO:0000313" key="4">
    <source>
        <dbReference type="Proteomes" id="UP000183642"/>
    </source>
</evidence>
<dbReference type="InterPro" id="IPR003675">
    <property type="entry name" value="Rce1/LyrA-like_dom"/>
</dbReference>
<feature type="transmembrane region" description="Helical" evidence="1">
    <location>
        <begin position="43"/>
        <end position="61"/>
    </location>
</feature>
<evidence type="ECO:0000259" key="2">
    <source>
        <dbReference type="Pfam" id="PF02517"/>
    </source>
</evidence>
<feature type="transmembrane region" description="Helical" evidence="1">
    <location>
        <begin position="147"/>
        <end position="170"/>
    </location>
</feature>
<name>A0A1I5IMG8_9ACTN</name>
<gene>
    <name evidence="3" type="ORF">SAMN05660359_04733</name>
</gene>
<protein>
    <submittedName>
        <fullName evidence="3">CAAX protease self-immunity</fullName>
    </submittedName>
</protein>
<reference evidence="4" key="1">
    <citation type="submission" date="2016-10" db="EMBL/GenBank/DDBJ databases">
        <authorList>
            <person name="Varghese N."/>
            <person name="Submissions S."/>
        </authorList>
    </citation>
    <scope>NUCLEOTIDE SEQUENCE [LARGE SCALE GENOMIC DNA]</scope>
    <source>
        <strain evidence="4">DSM 43161</strain>
    </source>
</reference>
<dbReference type="PIRSF" id="PIRSF026622">
    <property type="entry name" value="Proteas_026622"/>
    <property type="match status" value="1"/>
</dbReference>
<sequence>MGTGAGGRAGTRRTDVAFAAALVLVLLLWNNVVVHRVPGGRGAYVAVNVAAAGVLLAAARVTGSSWADLGLARRAVPAGLRWGGAALGLVAAGYAAALALPAVRPLLADARVAGLGWGDVAGDVLVRIPLGTVLWEEVAFRGVLLAVLLRVLPLPAATGLAAVVFGLWHVRPTIGGLDANDLADGTAARIGAVALACAGTAVAGVLFTWLRLRSGSLLAPALLHLATNTLGTVAAAVAHRLG</sequence>
<dbReference type="GO" id="GO:0006508">
    <property type="term" value="P:proteolysis"/>
    <property type="evidence" value="ECO:0007669"/>
    <property type="project" value="UniProtKB-KW"/>
</dbReference>
<evidence type="ECO:0000313" key="3">
    <source>
        <dbReference type="EMBL" id="SFO61652.1"/>
    </source>
</evidence>
<feature type="transmembrane region" description="Helical" evidence="1">
    <location>
        <begin position="217"/>
        <end position="238"/>
    </location>
</feature>
<dbReference type="RefSeq" id="WP_244274445.1">
    <property type="nucleotide sequence ID" value="NZ_FOWE01000016.1"/>
</dbReference>
<accession>A0A1I5IMG8</accession>
<keyword evidence="4" id="KW-1185">Reference proteome</keyword>
<evidence type="ECO:0000256" key="1">
    <source>
        <dbReference type="SAM" id="Phobius"/>
    </source>
</evidence>
<keyword evidence="3" id="KW-0378">Hydrolase</keyword>
<feature type="transmembrane region" description="Helical" evidence="1">
    <location>
        <begin position="16"/>
        <end position="37"/>
    </location>
</feature>
<keyword evidence="1" id="KW-0472">Membrane</keyword>
<dbReference type="Proteomes" id="UP000183642">
    <property type="component" value="Unassembled WGS sequence"/>
</dbReference>
<keyword evidence="1" id="KW-0812">Transmembrane</keyword>
<keyword evidence="3" id="KW-0645">Protease</keyword>
<dbReference type="GO" id="GO:0004175">
    <property type="term" value="F:endopeptidase activity"/>
    <property type="evidence" value="ECO:0007669"/>
    <property type="project" value="UniProtKB-ARBA"/>
</dbReference>
<proteinExistence type="predicted"/>